<protein>
    <submittedName>
        <fullName evidence="3">Phosphatase</fullName>
    </submittedName>
</protein>
<dbReference type="AlphaFoldDB" id="A0A3L7ZL59"/>
<evidence type="ECO:0000313" key="3">
    <source>
        <dbReference type="EMBL" id="RLT71712.1"/>
    </source>
</evidence>
<dbReference type="PROSITE" id="PS51154">
    <property type="entry name" value="MACRO"/>
    <property type="match status" value="1"/>
</dbReference>
<dbReference type="CDD" id="cd02901">
    <property type="entry name" value="Macro_Poa1p-like"/>
    <property type="match status" value="1"/>
</dbReference>
<dbReference type="PANTHER" id="PTHR12521:SF0">
    <property type="entry name" value="ADP-RIBOSE GLYCOHYDROLASE OARD1"/>
    <property type="match status" value="1"/>
</dbReference>
<dbReference type="GO" id="GO:0140291">
    <property type="term" value="P:peptidyl-glutamate ADP-deribosylation"/>
    <property type="evidence" value="ECO:0007669"/>
    <property type="project" value="TreeGrafter"/>
</dbReference>
<dbReference type="InterPro" id="IPR050892">
    <property type="entry name" value="ADP-ribose_metab_enzymes"/>
</dbReference>
<feature type="domain" description="Macro" evidence="2">
    <location>
        <begin position="1"/>
        <end position="154"/>
    </location>
</feature>
<comment type="catalytic activity">
    <reaction evidence="1">
        <text>an N-(ADP-alpha-D-ribosyl)-thymidine in DNA + H2O = a thymidine in DNA + ADP-D-ribose</text>
        <dbReference type="Rhea" id="RHEA:71655"/>
        <dbReference type="Rhea" id="RHEA-COMP:13556"/>
        <dbReference type="Rhea" id="RHEA-COMP:18051"/>
        <dbReference type="ChEBI" id="CHEBI:15377"/>
        <dbReference type="ChEBI" id="CHEBI:57967"/>
        <dbReference type="ChEBI" id="CHEBI:137386"/>
        <dbReference type="ChEBI" id="CHEBI:191199"/>
    </reaction>
    <physiologicalReaction direction="left-to-right" evidence="1">
        <dbReference type="Rhea" id="RHEA:71656"/>
    </physiologicalReaction>
</comment>
<dbReference type="Proteomes" id="UP000278164">
    <property type="component" value="Unassembled WGS sequence"/>
</dbReference>
<comment type="caution">
    <text evidence="3">The sequence shown here is derived from an EMBL/GenBank/DDBJ whole genome shotgun (WGS) entry which is preliminary data.</text>
</comment>
<evidence type="ECO:0000313" key="4">
    <source>
        <dbReference type="Proteomes" id="UP000278164"/>
    </source>
</evidence>
<evidence type="ECO:0000259" key="2">
    <source>
        <dbReference type="PROSITE" id="PS51154"/>
    </source>
</evidence>
<dbReference type="InterPro" id="IPR002589">
    <property type="entry name" value="Macro_dom"/>
</dbReference>
<accession>A0A3L7ZL59</accession>
<dbReference type="SMART" id="SM00506">
    <property type="entry name" value="A1pp"/>
    <property type="match status" value="1"/>
</dbReference>
<name>A0A3L7ZL59_PARDI</name>
<dbReference type="RefSeq" id="WP_121737517.1">
    <property type="nucleotide sequence ID" value="NZ_QXXG01000035.1"/>
</dbReference>
<organism evidence="3 4">
    <name type="scientific">Parabacteroides distasonis</name>
    <dbReference type="NCBI Taxonomy" id="823"/>
    <lineage>
        <taxon>Bacteria</taxon>
        <taxon>Pseudomonadati</taxon>
        <taxon>Bacteroidota</taxon>
        <taxon>Bacteroidia</taxon>
        <taxon>Bacteroidales</taxon>
        <taxon>Tannerellaceae</taxon>
        <taxon>Parabacteroides</taxon>
    </lineage>
</organism>
<dbReference type="Gene3D" id="3.40.220.10">
    <property type="entry name" value="Leucine Aminopeptidase, subunit E, domain 1"/>
    <property type="match status" value="1"/>
</dbReference>
<dbReference type="EMBL" id="RAYI01000127">
    <property type="protein sequence ID" value="RLT71712.1"/>
    <property type="molecule type" value="Genomic_DNA"/>
</dbReference>
<proteinExistence type="predicted"/>
<evidence type="ECO:0000256" key="1">
    <source>
        <dbReference type="ARBA" id="ARBA00035885"/>
    </source>
</evidence>
<dbReference type="Pfam" id="PF01661">
    <property type="entry name" value="Macro"/>
    <property type="match status" value="1"/>
</dbReference>
<dbReference type="PANTHER" id="PTHR12521">
    <property type="entry name" value="PROTEIN C6ORF130"/>
    <property type="match status" value="1"/>
</dbReference>
<dbReference type="OrthoDB" id="9780211at2"/>
<sequence length="154" mass="17169">MVNFIEQGDIFNLNGVHSYAHGCNCAGAMGKGIALQFRERYPKMYAEYKKMCQQGKFSPGDVFDYDYGEGHIYNLGTQKTWRTKAEVPYIRESLDKMLKLAQSAGVKSIALPTVGAGLGGLSWDLVKALIEDVASNYSMVDLFVVESYSPDFKR</sequence>
<dbReference type="SUPFAM" id="SSF52949">
    <property type="entry name" value="Macro domain-like"/>
    <property type="match status" value="1"/>
</dbReference>
<reference evidence="3 4" key="1">
    <citation type="submission" date="2018-09" db="EMBL/GenBank/DDBJ databases">
        <title>Murine metabolic-syndrome-specific gut microbial biobank.</title>
        <authorList>
            <person name="Liu C."/>
        </authorList>
    </citation>
    <scope>NUCLEOTIDE SEQUENCE [LARGE SCALE GENOMIC DNA]</scope>
    <source>
        <strain evidence="3 4">8-P5</strain>
    </source>
</reference>
<gene>
    <name evidence="3" type="ORF">D7V78_19795</name>
</gene>
<dbReference type="InterPro" id="IPR043472">
    <property type="entry name" value="Macro_dom-like"/>
</dbReference>